<dbReference type="Pfam" id="PF00478">
    <property type="entry name" value="IMPDH"/>
    <property type="match status" value="1"/>
</dbReference>
<dbReference type="InterPro" id="IPR013785">
    <property type="entry name" value="Aldolase_TIM"/>
</dbReference>
<feature type="domain" description="IMP dehydrogenase/GMP reductase" evidence="1">
    <location>
        <begin position="1"/>
        <end position="96"/>
    </location>
</feature>
<proteinExistence type="predicted"/>
<name>A0A0F9NAB4_9ZZZZ</name>
<organism evidence="2">
    <name type="scientific">marine sediment metagenome</name>
    <dbReference type="NCBI Taxonomy" id="412755"/>
    <lineage>
        <taxon>unclassified sequences</taxon>
        <taxon>metagenomes</taxon>
        <taxon>ecological metagenomes</taxon>
    </lineage>
</organism>
<sequence length="100" mass="10928">MAGSIFARCPESAAPKEYIDGICKHRYSGMASRKVQEKWRGGVKAGTCTEGKTVYLDPGESCENLLEKYVGALRSGITYAGGNNIKSFQDNCEFVILINQ</sequence>
<dbReference type="EMBL" id="LAZR01007369">
    <property type="protein sequence ID" value="KKM85705.1"/>
    <property type="molecule type" value="Genomic_DNA"/>
</dbReference>
<reference evidence="2" key="1">
    <citation type="journal article" date="2015" name="Nature">
        <title>Complex archaea that bridge the gap between prokaryotes and eukaryotes.</title>
        <authorList>
            <person name="Spang A."/>
            <person name="Saw J.H."/>
            <person name="Jorgensen S.L."/>
            <person name="Zaremba-Niedzwiedzka K."/>
            <person name="Martijn J."/>
            <person name="Lind A.E."/>
            <person name="van Eijk R."/>
            <person name="Schleper C."/>
            <person name="Guy L."/>
            <person name="Ettema T.J."/>
        </authorList>
    </citation>
    <scope>NUCLEOTIDE SEQUENCE</scope>
</reference>
<comment type="caution">
    <text evidence="2">The sequence shown here is derived from an EMBL/GenBank/DDBJ whole genome shotgun (WGS) entry which is preliminary data.</text>
</comment>
<dbReference type="Gene3D" id="3.20.20.70">
    <property type="entry name" value="Aldolase class I"/>
    <property type="match status" value="1"/>
</dbReference>
<dbReference type="GO" id="GO:0003824">
    <property type="term" value="F:catalytic activity"/>
    <property type="evidence" value="ECO:0007669"/>
    <property type="project" value="InterPro"/>
</dbReference>
<accession>A0A0F9NAB4</accession>
<dbReference type="SUPFAM" id="SSF51412">
    <property type="entry name" value="Inosine monophosphate dehydrogenase (IMPDH)"/>
    <property type="match status" value="1"/>
</dbReference>
<gene>
    <name evidence="2" type="ORF">LCGC14_1286470</name>
</gene>
<evidence type="ECO:0000259" key="1">
    <source>
        <dbReference type="Pfam" id="PF00478"/>
    </source>
</evidence>
<dbReference type="InterPro" id="IPR001093">
    <property type="entry name" value="IMP_DH_GMPRt"/>
</dbReference>
<evidence type="ECO:0000313" key="2">
    <source>
        <dbReference type="EMBL" id="KKM85705.1"/>
    </source>
</evidence>
<dbReference type="AlphaFoldDB" id="A0A0F9NAB4"/>
<protein>
    <recommendedName>
        <fullName evidence="1">IMP dehydrogenase/GMP reductase domain-containing protein</fullName>
    </recommendedName>
</protein>